<dbReference type="GO" id="GO:0006793">
    <property type="term" value="P:phosphorus metabolic process"/>
    <property type="evidence" value="ECO:0007669"/>
    <property type="project" value="UniProtKB-ARBA"/>
</dbReference>
<organism evidence="9 10">
    <name type="scientific">Noviherbaspirillum galbum</name>
    <dbReference type="NCBI Taxonomy" id="2709383"/>
    <lineage>
        <taxon>Bacteria</taxon>
        <taxon>Pseudomonadati</taxon>
        <taxon>Pseudomonadota</taxon>
        <taxon>Betaproteobacteria</taxon>
        <taxon>Burkholderiales</taxon>
        <taxon>Oxalobacteraceae</taxon>
        <taxon>Noviherbaspirillum</taxon>
    </lineage>
</organism>
<comment type="caution">
    <text evidence="9">The sequence shown here is derived from an EMBL/GenBank/DDBJ whole genome shotgun (WGS) entry which is preliminary data.</text>
</comment>
<comment type="catalytic activity">
    <reaction evidence="1">
        <text>a 1,2-diacyl-sn-glycero-3-phosphocholine + H2O = a 1,2-diacyl-sn-glycero-3-phosphate + choline + H(+)</text>
        <dbReference type="Rhea" id="RHEA:14445"/>
        <dbReference type="ChEBI" id="CHEBI:15354"/>
        <dbReference type="ChEBI" id="CHEBI:15377"/>
        <dbReference type="ChEBI" id="CHEBI:15378"/>
        <dbReference type="ChEBI" id="CHEBI:57643"/>
        <dbReference type="ChEBI" id="CHEBI:58608"/>
        <dbReference type="EC" id="3.1.4.4"/>
    </reaction>
</comment>
<protein>
    <recommendedName>
        <fullName evidence="3">phospholipase D</fullName>
        <ecNumber evidence="3">3.1.4.4</ecNumber>
    </recommendedName>
</protein>
<dbReference type="InterPro" id="IPR001736">
    <property type="entry name" value="PLipase_D/transphosphatidylase"/>
</dbReference>
<dbReference type="PANTHER" id="PTHR43856">
    <property type="entry name" value="CARDIOLIPIN HYDROLASE"/>
    <property type="match status" value="1"/>
</dbReference>
<reference evidence="9 10" key="1">
    <citation type="submission" date="2020-02" db="EMBL/GenBank/DDBJ databases">
        <authorList>
            <person name="Kim M.K."/>
        </authorList>
    </citation>
    <scope>NUCLEOTIDE SEQUENCE [LARGE SCALE GENOMIC DNA]</scope>
    <source>
        <strain evidence="9 10">17J57-3</strain>
    </source>
</reference>
<dbReference type="GO" id="GO:0016042">
    <property type="term" value="P:lipid catabolic process"/>
    <property type="evidence" value="ECO:0007669"/>
    <property type="project" value="UniProtKB-KW"/>
</dbReference>
<proteinExistence type="inferred from homology"/>
<keyword evidence="4" id="KW-0378">Hydrolase</keyword>
<comment type="similarity">
    <text evidence="2">Belongs to the phospholipase D family.</text>
</comment>
<feature type="signal peptide" evidence="7">
    <location>
        <begin position="1"/>
        <end position="20"/>
    </location>
</feature>
<dbReference type="GO" id="GO:0004630">
    <property type="term" value="F:phospholipase D activity"/>
    <property type="evidence" value="ECO:0007669"/>
    <property type="project" value="UniProtKB-EC"/>
</dbReference>
<keyword evidence="10" id="KW-1185">Reference proteome</keyword>
<evidence type="ECO:0000256" key="5">
    <source>
        <dbReference type="ARBA" id="ARBA00022963"/>
    </source>
</evidence>
<dbReference type="InterPro" id="IPR025202">
    <property type="entry name" value="PLD-like_dom"/>
</dbReference>
<evidence type="ECO:0000256" key="3">
    <source>
        <dbReference type="ARBA" id="ARBA00012027"/>
    </source>
</evidence>
<dbReference type="PROSITE" id="PS50035">
    <property type="entry name" value="PLD"/>
    <property type="match status" value="1"/>
</dbReference>
<keyword evidence="6" id="KW-0443">Lipid metabolism</keyword>
<sequence>MRKIVPLFLICALAISPAYARKKSAAQELEGAVTSMLQPGSFKVPATGEIEVAFSPNEGAEKLVIKTIDSARSSIRLMAYSFTSAAVVSALLHAKKRGVDVAMVVDSKGNMDEDRSGKATAALSTLATAGVSVRTISIFAIAHDKTIIVDEATVETGSYNFTSSAATRNSENVIVHWNNPQLAAVYLKHFERNWKQGVDFKKRY</sequence>
<name>A0A6B3SH13_9BURK</name>
<evidence type="ECO:0000256" key="6">
    <source>
        <dbReference type="ARBA" id="ARBA00023098"/>
    </source>
</evidence>
<dbReference type="EC" id="3.1.4.4" evidence="3"/>
<dbReference type="EMBL" id="JAAIVB010000011">
    <property type="protein sequence ID" value="NEX60167.1"/>
    <property type="molecule type" value="Genomic_DNA"/>
</dbReference>
<evidence type="ECO:0000313" key="10">
    <source>
        <dbReference type="Proteomes" id="UP000482155"/>
    </source>
</evidence>
<dbReference type="RefSeq" id="WP_163960667.1">
    <property type="nucleotide sequence ID" value="NZ_JAAIVB010000011.1"/>
</dbReference>
<dbReference type="Pfam" id="PF13091">
    <property type="entry name" value="PLDc_2"/>
    <property type="match status" value="1"/>
</dbReference>
<evidence type="ECO:0000256" key="2">
    <source>
        <dbReference type="ARBA" id="ARBA00008664"/>
    </source>
</evidence>
<dbReference type="Gene3D" id="3.30.870.10">
    <property type="entry name" value="Endonuclease Chain A"/>
    <property type="match status" value="1"/>
</dbReference>
<keyword evidence="5" id="KW-0442">Lipid degradation</keyword>
<evidence type="ECO:0000256" key="4">
    <source>
        <dbReference type="ARBA" id="ARBA00022801"/>
    </source>
</evidence>
<evidence type="ECO:0000259" key="8">
    <source>
        <dbReference type="PROSITE" id="PS50035"/>
    </source>
</evidence>
<feature type="chain" id="PRO_5025404611" description="phospholipase D" evidence="7">
    <location>
        <begin position="21"/>
        <end position="204"/>
    </location>
</feature>
<evidence type="ECO:0000313" key="9">
    <source>
        <dbReference type="EMBL" id="NEX60167.1"/>
    </source>
</evidence>
<dbReference type="GO" id="GO:0016891">
    <property type="term" value="F:RNA endonuclease activity producing 5'-phosphomonoesters, hydrolytic mechanism"/>
    <property type="evidence" value="ECO:0007669"/>
    <property type="project" value="TreeGrafter"/>
</dbReference>
<dbReference type="Proteomes" id="UP000482155">
    <property type="component" value="Unassembled WGS sequence"/>
</dbReference>
<feature type="domain" description="PLD phosphodiesterase" evidence="8">
    <location>
        <begin position="138"/>
        <end position="165"/>
    </location>
</feature>
<dbReference type="InterPro" id="IPR051406">
    <property type="entry name" value="PLD_domain"/>
</dbReference>
<dbReference type="CDD" id="cd09170">
    <property type="entry name" value="PLDc_Nuc"/>
    <property type="match status" value="1"/>
</dbReference>
<keyword evidence="7" id="KW-0732">Signal</keyword>
<gene>
    <name evidence="9" type="ORF">G3574_03660</name>
</gene>
<accession>A0A6B3SH13</accession>
<evidence type="ECO:0000256" key="1">
    <source>
        <dbReference type="ARBA" id="ARBA00000798"/>
    </source>
</evidence>
<dbReference type="SUPFAM" id="SSF56024">
    <property type="entry name" value="Phospholipase D/nuclease"/>
    <property type="match status" value="1"/>
</dbReference>
<dbReference type="AlphaFoldDB" id="A0A6B3SH13"/>
<dbReference type="PANTHER" id="PTHR43856:SF1">
    <property type="entry name" value="MITOCHONDRIAL CARDIOLIPIN HYDROLASE"/>
    <property type="match status" value="1"/>
</dbReference>
<evidence type="ECO:0000256" key="7">
    <source>
        <dbReference type="SAM" id="SignalP"/>
    </source>
</evidence>